<evidence type="ECO:0000256" key="5">
    <source>
        <dbReference type="ARBA" id="ARBA00022729"/>
    </source>
</evidence>
<dbReference type="InterPro" id="IPR043325">
    <property type="entry name" value="LTSS"/>
</dbReference>
<evidence type="ECO:0000256" key="1">
    <source>
        <dbReference type="ARBA" id="ARBA00004609"/>
    </source>
</evidence>
<feature type="region of interest" description="Disordered" evidence="9">
    <location>
        <begin position="72"/>
        <end position="100"/>
    </location>
</feature>
<dbReference type="InterPro" id="IPR000528">
    <property type="entry name" value="Plant_nsLTP"/>
</dbReference>
<proteinExistence type="inferred from homology"/>
<keyword evidence="7" id="KW-0325">Glycoprotein</keyword>
<evidence type="ECO:0000256" key="2">
    <source>
        <dbReference type="ARBA" id="ARBA00009748"/>
    </source>
</evidence>
<dbReference type="SUPFAM" id="SSF47699">
    <property type="entry name" value="Bifunctional inhibitor/lipid-transfer protein/seed storage 2S albumin"/>
    <property type="match status" value="2"/>
</dbReference>
<dbReference type="STRING" id="22663.A0A2I0JRW1"/>
<reference evidence="11 12" key="1">
    <citation type="submission" date="2017-11" db="EMBL/GenBank/DDBJ databases">
        <title>De-novo sequencing of pomegranate (Punica granatum L.) genome.</title>
        <authorList>
            <person name="Akparov Z."/>
            <person name="Amiraslanov A."/>
            <person name="Hajiyeva S."/>
            <person name="Abbasov M."/>
            <person name="Kaur K."/>
            <person name="Hamwieh A."/>
            <person name="Solovyev V."/>
            <person name="Salamov A."/>
            <person name="Braich B."/>
            <person name="Kosarev P."/>
            <person name="Mahmoud A."/>
            <person name="Hajiyev E."/>
            <person name="Babayeva S."/>
            <person name="Izzatullayeva V."/>
            <person name="Mammadov A."/>
            <person name="Mammadov A."/>
            <person name="Sharifova S."/>
            <person name="Ojaghi J."/>
            <person name="Eynullazada K."/>
            <person name="Bayramov B."/>
            <person name="Abdulazimova A."/>
            <person name="Shahmuradov I."/>
        </authorList>
    </citation>
    <scope>NUCLEOTIDE SEQUENCE [LARGE SCALE GENOMIC DNA]</scope>
    <source>
        <strain evidence="12">cv. AG2017</strain>
        <tissue evidence="11">Leaf</tissue>
    </source>
</reference>
<evidence type="ECO:0000256" key="7">
    <source>
        <dbReference type="ARBA" id="ARBA00023180"/>
    </source>
</evidence>
<dbReference type="GO" id="GO:0005886">
    <property type="term" value="C:plasma membrane"/>
    <property type="evidence" value="ECO:0007669"/>
    <property type="project" value="UniProtKB-SubCell"/>
</dbReference>
<evidence type="ECO:0000313" key="12">
    <source>
        <dbReference type="Proteomes" id="UP000233551"/>
    </source>
</evidence>
<dbReference type="PANTHER" id="PTHR33044">
    <property type="entry name" value="BIFUNCTIONAL INHIBITOR/LIPID-TRANSFER PROTEIN/SEED STORAGE 2S ALBUMIN SUPERFAMILY PROTEIN-RELATED"/>
    <property type="match status" value="1"/>
</dbReference>
<keyword evidence="5" id="KW-0732">Signal</keyword>
<keyword evidence="4" id="KW-0336">GPI-anchor</keyword>
<evidence type="ECO:0000256" key="3">
    <source>
        <dbReference type="ARBA" id="ARBA00022475"/>
    </source>
</evidence>
<feature type="compositionally biased region" description="Pro residues" evidence="9">
    <location>
        <begin position="193"/>
        <end position="202"/>
    </location>
</feature>
<dbReference type="PRINTS" id="PR00382">
    <property type="entry name" value="LIPIDTRNSFER"/>
</dbReference>
<dbReference type="EMBL" id="PGOL01001356">
    <property type="protein sequence ID" value="PKI58623.1"/>
    <property type="molecule type" value="Genomic_DNA"/>
</dbReference>
<keyword evidence="4" id="KW-0472">Membrane</keyword>
<dbReference type="Gene3D" id="1.10.110.10">
    <property type="entry name" value="Plant lipid-transfer and hydrophobic proteins"/>
    <property type="match status" value="2"/>
</dbReference>
<keyword evidence="6" id="KW-1015">Disulfide bond</keyword>
<protein>
    <recommendedName>
        <fullName evidence="10">Bifunctional inhibitor/plant lipid transfer protein/seed storage helical domain-containing protein</fullName>
    </recommendedName>
</protein>
<gene>
    <name evidence="11" type="ORF">CRG98_021012</name>
</gene>
<feature type="region of interest" description="Disordered" evidence="9">
    <location>
        <begin position="188"/>
        <end position="227"/>
    </location>
</feature>
<organism evidence="11 12">
    <name type="scientific">Punica granatum</name>
    <name type="common">Pomegranate</name>
    <dbReference type="NCBI Taxonomy" id="22663"/>
    <lineage>
        <taxon>Eukaryota</taxon>
        <taxon>Viridiplantae</taxon>
        <taxon>Streptophyta</taxon>
        <taxon>Embryophyta</taxon>
        <taxon>Tracheophyta</taxon>
        <taxon>Spermatophyta</taxon>
        <taxon>Magnoliopsida</taxon>
        <taxon>eudicotyledons</taxon>
        <taxon>Gunneridae</taxon>
        <taxon>Pentapetalae</taxon>
        <taxon>rosids</taxon>
        <taxon>malvids</taxon>
        <taxon>Myrtales</taxon>
        <taxon>Lythraceae</taxon>
        <taxon>Punica</taxon>
    </lineage>
</organism>
<dbReference type="InterPro" id="IPR016140">
    <property type="entry name" value="Bifunc_inhib/LTP/seed_store"/>
</dbReference>
<accession>A0A2I0JRW1</accession>
<evidence type="ECO:0000313" key="11">
    <source>
        <dbReference type="EMBL" id="PKI58623.1"/>
    </source>
</evidence>
<keyword evidence="8" id="KW-0449">Lipoprotein</keyword>
<evidence type="ECO:0000256" key="9">
    <source>
        <dbReference type="SAM" id="MobiDB-lite"/>
    </source>
</evidence>
<dbReference type="Pfam" id="PF14368">
    <property type="entry name" value="LTP_2"/>
    <property type="match status" value="2"/>
</dbReference>
<dbReference type="CDD" id="cd00010">
    <property type="entry name" value="AAI_LTSS"/>
    <property type="match status" value="1"/>
</dbReference>
<keyword evidence="3" id="KW-1003">Cell membrane</keyword>
<name>A0A2I0JRW1_PUNGR</name>
<dbReference type="GO" id="GO:0098552">
    <property type="term" value="C:side of membrane"/>
    <property type="evidence" value="ECO:0007669"/>
    <property type="project" value="UniProtKB-KW"/>
</dbReference>
<sequence length="252" mass="26798">MAVPAPAPAITDDNTLCSDIIFNMLDCLPYLSDGSTTNKPGDSCCSGAESVLEFNGQCICVALKTIEAPNLAPEPEPLAPASVETLEPESPTPAPAQTPDLALEPSCSDVIFNMTDCIAYLSKNSPEDQPQDTCCPGFKSVMYFNHECVCEAIKSSSQLGIDLNMTRIEDLPSICGIHEQPLEYCRIESASPSPIPSTPSPPKSKEHMKPRSKTQAPAPAPKHRSGSRSLVGSSFAAFVSSTAVVSILFLHK</sequence>
<dbReference type="GO" id="GO:0008289">
    <property type="term" value="F:lipid binding"/>
    <property type="evidence" value="ECO:0007669"/>
    <property type="project" value="InterPro"/>
</dbReference>
<feature type="domain" description="Bifunctional inhibitor/plant lipid transfer protein/seed storage helical" evidence="10">
    <location>
        <begin position="17"/>
        <end position="92"/>
    </location>
</feature>
<evidence type="ECO:0000256" key="4">
    <source>
        <dbReference type="ARBA" id="ARBA00022622"/>
    </source>
</evidence>
<dbReference type="GO" id="GO:0006869">
    <property type="term" value="P:lipid transport"/>
    <property type="evidence" value="ECO:0007669"/>
    <property type="project" value="InterPro"/>
</dbReference>
<comment type="caution">
    <text evidence="11">The sequence shown here is derived from an EMBL/GenBank/DDBJ whole genome shotgun (WGS) entry which is preliminary data.</text>
</comment>
<keyword evidence="12" id="KW-1185">Reference proteome</keyword>
<evidence type="ECO:0000256" key="6">
    <source>
        <dbReference type="ARBA" id="ARBA00023157"/>
    </source>
</evidence>
<evidence type="ECO:0000256" key="8">
    <source>
        <dbReference type="ARBA" id="ARBA00023288"/>
    </source>
</evidence>
<dbReference type="Proteomes" id="UP000233551">
    <property type="component" value="Unassembled WGS sequence"/>
</dbReference>
<dbReference type="AlphaFoldDB" id="A0A2I0JRW1"/>
<feature type="domain" description="Bifunctional inhibitor/plant lipid transfer protein/seed storage helical" evidence="10">
    <location>
        <begin position="107"/>
        <end position="185"/>
    </location>
</feature>
<evidence type="ECO:0000259" key="10">
    <source>
        <dbReference type="SMART" id="SM00499"/>
    </source>
</evidence>
<dbReference type="InterPro" id="IPR036312">
    <property type="entry name" value="Bifun_inhib/LTP/seed_sf"/>
</dbReference>
<comment type="similarity">
    <text evidence="2">Belongs to the plant LTP family.</text>
</comment>
<comment type="subcellular location">
    <subcellularLocation>
        <location evidence="1">Cell membrane</location>
        <topology evidence="1">Lipid-anchor</topology>
        <topology evidence="1">GPI-anchor</topology>
    </subcellularLocation>
</comment>
<dbReference type="SMART" id="SM00499">
    <property type="entry name" value="AAI"/>
    <property type="match status" value="2"/>
</dbReference>